<dbReference type="Gene3D" id="3.40.50.1820">
    <property type="entry name" value="alpha/beta hydrolase"/>
    <property type="match status" value="1"/>
</dbReference>
<dbReference type="InterPro" id="IPR029058">
    <property type="entry name" value="AB_hydrolase_fold"/>
</dbReference>
<proteinExistence type="predicted"/>
<organism evidence="2 3">
    <name type="scientific">Kitasatospora terrestris</name>
    <dbReference type="NCBI Taxonomy" id="258051"/>
    <lineage>
        <taxon>Bacteria</taxon>
        <taxon>Bacillati</taxon>
        <taxon>Actinomycetota</taxon>
        <taxon>Actinomycetes</taxon>
        <taxon>Kitasatosporales</taxon>
        <taxon>Streptomycetaceae</taxon>
        <taxon>Kitasatospora</taxon>
    </lineage>
</organism>
<reference evidence="3" key="1">
    <citation type="journal article" date="2019" name="Int. J. Syst. Evol. Microbiol.">
        <title>The Global Catalogue of Microorganisms (GCM) 10K type strain sequencing project: providing services to taxonomists for standard genome sequencing and annotation.</title>
        <authorList>
            <consortium name="The Broad Institute Genomics Platform"/>
            <consortium name="The Broad Institute Genome Sequencing Center for Infectious Disease"/>
            <person name="Wu L."/>
            <person name="Ma J."/>
        </authorList>
    </citation>
    <scope>NUCLEOTIDE SEQUENCE [LARGE SCALE GENOMIC DNA]</scope>
    <source>
        <strain evidence="3">JCM 13006</strain>
    </source>
</reference>
<evidence type="ECO:0000313" key="3">
    <source>
        <dbReference type="Proteomes" id="UP001501752"/>
    </source>
</evidence>
<keyword evidence="2" id="KW-0378">Hydrolase</keyword>
<dbReference type="GO" id="GO:0016787">
    <property type="term" value="F:hydrolase activity"/>
    <property type="evidence" value="ECO:0007669"/>
    <property type="project" value="UniProtKB-KW"/>
</dbReference>
<dbReference type="Pfam" id="PF12697">
    <property type="entry name" value="Abhydrolase_6"/>
    <property type="match status" value="1"/>
</dbReference>
<dbReference type="RefSeq" id="WP_345698303.1">
    <property type="nucleotide sequence ID" value="NZ_BAABIS010000001.1"/>
</dbReference>
<accession>A0ABP9DUX8</accession>
<name>A0ABP9DUX8_9ACTN</name>
<sequence>MAPIDAAVRTALNATSLLSPSLAGRAAFALFCRPLRRSRVRSAELDVHARAATEELAVNGKRVVAYRWGDGTRPVLLLHGWRSRASRFADWIPRLLDLGYSPVGFDAPGHGDSEGRGTTILEYRELIGRLQDRYGHFEGVVAHSFGVLCAFHALRTGVTAERLVALSGVSDFTFVVDGFCAGLGVNDRIRRELVRRIERELFPGTPDPLRVFDAGRAPGEVPLPILVVHDEQDDVVPHGQARRLQAAYGERLRLLTTRGLGHRRIVAEPTVVDNAVGFLAEPAPAGVPAPAPAPAR</sequence>
<gene>
    <name evidence="2" type="ORF">GCM10023235_41000</name>
</gene>
<evidence type="ECO:0000259" key="1">
    <source>
        <dbReference type="Pfam" id="PF12697"/>
    </source>
</evidence>
<evidence type="ECO:0000313" key="2">
    <source>
        <dbReference type="EMBL" id="GAA4859030.1"/>
    </source>
</evidence>
<keyword evidence="3" id="KW-1185">Reference proteome</keyword>
<dbReference type="SUPFAM" id="SSF53474">
    <property type="entry name" value="alpha/beta-Hydrolases"/>
    <property type="match status" value="1"/>
</dbReference>
<feature type="domain" description="AB hydrolase-1" evidence="1">
    <location>
        <begin position="75"/>
        <end position="269"/>
    </location>
</feature>
<comment type="caution">
    <text evidence="2">The sequence shown here is derived from an EMBL/GenBank/DDBJ whole genome shotgun (WGS) entry which is preliminary data.</text>
</comment>
<protein>
    <submittedName>
        <fullName evidence="2">Alpha/beta fold hydrolase</fullName>
    </submittedName>
</protein>
<dbReference type="InterPro" id="IPR000073">
    <property type="entry name" value="AB_hydrolase_1"/>
</dbReference>
<dbReference type="Proteomes" id="UP001501752">
    <property type="component" value="Unassembled WGS sequence"/>
</dbReference>
<dbReference type="EMBL" id="BAABIS010000001">
    <property type="protein sequence ID" value="GAA4859030.1"/>
    <property type="molecule type" value="Genomic_DNA"/>
</dbReference>